<dbReference type="RefSeq" id="WP_183409047.1">
    <property type="nucleotide sequence ID" value="NZ_JACHWY010000001.1"/>
</dbReference>
<organism evidence="3 4">
    <name type="scientific">Litorivivens lipolytica</name>
    <dbReference type="NCBI Taxonomy" id="1524264"/>
    <lineage>
        <taxon>Bacteria</taxon>
        <taxon>Pseudomonadati</taxon>
        <taxon>Pseudomonadota</taxon>
        <taxon>Gammaproteobacteria</taxon>
        <taxon>Litorivivens</taxon>
    </lineage>
</organism>
<gene>
    <name evidence="3" type="ORF">FHR99_000583</name>
</gene>
<feature type="region of interest" description="Disordered" evidence="1">
    <location>
        <begin position="183"/>
        <end position="296"/>
    </location>
</feature>
<dbReference type="Proteomes" id="UP000537130">
    <property type="component" value="Unassembled WGS sequence"/>
</dbReference>
<keyword evidence="4" id="KW-1185">Reference proteome</keyword>
<feature type="compositionally biased region" description="Low complexity" evidence="1">
    <location>
        <begin position="202"/>
        <end position="232"/>
    </location>
</feature>
<dbReference type="Pfam" id="PF02120">
    <property type="entry name" value="Flg_hook"/>
    <property type="match status" value="1"/>
</dbReference>
<dbReference type="AlphaFoldDB" id="A0A7W4W3Q9"/>
<evidence type="ECO:0000259" key="2">
    <source>
        <dbReference type="Pfam" id="PF02120"/>
    </source>
</evidence>
<dbReference type="InterPro" id="IPR021136">
    <property type="entry name" value="Flagellar_hook_control-like_C"/>
</dbReference>
<name>A0A7W4W3Q9_9GAMM</name>
<proteinExistence type="predicted"/>
<dbReference type="EMBL" id="JACHWY010000001">
    <property type="protein sequence ID" value="MBB3046347.1"/>
    <property type="molecule type" value="Genomic_DNA"/>
</dbReference>
<feature type="compositionally biased region" description="Low complexity" evidence="1">
    <location>
        <begin position="184"/>
        <end position="195"/>
    </location>
</feature>
<reference evidence="3 4" key="1">
    <citation type="submission" date="2020-08" db="EMBL/GenBank/DDBJ databases">
        <title>Genomic Encyclopedia of Type Strains, Phase III (KMG-III): the genomes of soil and plant-associated and newly described type strains.</title>
        <authorList>
            <person name="Whitman W."/>
        </authorList>
    </citation>
    <scope>NUCLEOTIDE SEQUENCE [LARGE SCALE GENOMIC DNA]</scope>
    <source>
        <strain evidence="3 4">CECT 8654</strain>
    </source>
</reference>
<accession>A0A7W4W3Q9</accession>
<protein>
    <recommendedName>
        <fullName evidence="2">Flagellar hook-length control protein-like C-terminal domain-containing protein</fullName>
    </recommendedName>
</protein>
<comment type="caution">
    <text evidence="3">The sequence shown here is derived from an EMBL/GenBank/DDBJ whole genome shotgun (WGS) entry which is preliminary data.</text>
</comment>
<evidence type="ECO:0000313" key="4">
    <source>
        <dbReference type="Proteomes" id="UP000537130"/>
    </source>
</evidence>
<feature type="compositionally biased region" description="Polar residues" evidence="1">
    <location>
        <begin position="278"/>
        <end position="296"/>
    </location>
</feature>
<evidence type="ECO:0000313" key="3">
    <source>
        <dbReference type="EMBL" id="MBB3046347.1"/>
    </source>
</evidence>
<evidence type="ECO:0000256" key="1">
    <source>
        <dbReference type="SAM" id="MobiDB-lite"/>
    </source>
</evidence>
<feature type="domain" description="Flagellar hook-length control protein-like C-terminal" evidence="2">
    <location>
        <begin position="399"/>
        <end position="469"/>
    </location>
</feature>
<feature type="compositionally biased region" description="Pro residues" evidence="1">
    <location>
        <begin position="249"/>
        <end position="264"/>
    </location>
</feature>
<sequence length="492" mass="52891">MNFDKPLYITGTTLAGVSGARQTTLNFRVGAILDVMVARQNDASSYTLNLGRHQLNATSELPLTVGKRAHLQVMGSDAQGRPALRPLSEQQGQVAVQLQQRVASQQSAPLRQALQIPTTNTFAKQALEPLLAVLPQREDVMNAGKLRQTLLRSGLFLEALLARGQLPQGTDLKALLVRLAGQHTPQPAQTAQTVSAPPPNPNSSQVQSGSALPQQNASASPQQASASQGQQPPAKPTYDAPQRPSASTPQPPAAPRNPNNPQPALPTGMQPRPFPAAQSATLSNTTPQMSAANLTSPLGAGKGVQVSQAYQQAAPSPASLKSLQLGQFLATMESRLDTLPQLLRVLESSVNRIESQQLASLQAREQGQAQWLLDLPVRNGEDIDYWQFFMRQENAGRTDKQQKEKRWLVTLSVELWAVGKLAIHIDHGDSRTAIRLFSENPEVLDWVAKKSPVLQAKLSKAGIENSEVEGHFGALPDSLQPQVDLPGLSATA</sequence>